<name>A8MFV2_ALKOO</name>
<protein>
    <submittedName>
        <fullName evidence="1">Uncharacterized protein</fullName>
    </submittedName>
</protein>
<dbReference type="eggNOG" id="ENOG5031Z3H">
    <property type="taxonomic scope" value="Bacteria"/>
</dbReference>
<dbReference type="EMBL" id="CP000853">
    <property type="protein sequence ID" value="ABW17741.1"/>
    <property type="molecule type" value="Genomic_DNA"/>
</dbReference>
<dbReference type="AlphaFoldDB" id="A8MFV2"/>
<dbReference type="OrthoDB" id="1645744at2"/>
<dbReference type="SUPFAM" id="SSF54001">
    <property type="entry name" value="Cysteine proteinases"/>
    <property type="match status" value="1"/>
</dbReference>
<accession>A8MFV2</accession>
<dbReference type="STRING" id="350688.Clos_0175"/>
<proteinExistence type="predicted"/>
<dbReference type="Proteomes" id="UP000000269">
    <property type="component" value="Chromosome"/>
</dbReference>
<reference evidence="2" key="1">
    <citation type="submission" date="2007-10" db="EMBL/GenBank/DDBJ databases">
        <title>Complete genome of Alkaliphilus oremlandii OhILAs.</title>
        <authorList>
            <person name="Copeland A."/>
            <person name="Lucas S."/>
            <person name="Lapidus A."/>
            <person name="Barry K."/>
            <person name="Detter J.C."/>
            <person name="Glavina del Rio T."/>
            <person name="Hammon N."/>
            <person name="Israni S."/>
            <person name="Dalin E."/>
            <person name="Tice H."/>
            <person name="Pitluck S."/>
            <person name="Chain P."/>
            <person name="Malfatti S."/>
            <person name="Shin M."/>
            <person name="Vergez L."/>
            <person name="Schmutz J."/>
            <person name="Larimer F."/>
            <person name="Land M."/>
            <person name="Hauser L."/>
            <person name="Kyrpides N."/>
            <person name="Mikhailova N."/>
            <person name="Stolz J.F."/>
            <person name="Dawson A."/>
            <person name="Fisher E."/>
            <person name="Crable B."/>
            <person name="Perera E."/>
            <person name="Lisak J."/>
            <person name="Ranganathan M."/>
            <person name="Basu P."/>
            <person name="Richardson P."/>
        </authorList>
    </citation>
    <scope>NUCLEOTIDE SEQUENCE [LARGE SCALE GENOMIC DNA]</scope>
    <source>
        <strain evidence="2">OhILAs</strain>
    </source>
</reference>
<evidence type="ECO:0000313" key="2">
    <source>
        <dbReference type="Proteomes" id="UP000000269"/>
    </source>
</evidence>
<dbReference type="HOGENOM" id="CLU_100909_2_0_9"/>
<evidence type="ECO:0000313" key="1">
    <source>
        <dbReference type="EMBL" id="ABW17741.1"/>
    </source>
</evidence>
<gene>
    <name evidence="1" type="ordered locus">Clos_0175</name>
</gene>
<dbReference type="RefSeq" id="WP_012158056.1">
    <property type="nucleotide sequence ID" value="NC_009922.1"/>
</dbReference>
<dbReference type="InterPro" id="IPR038765">
    <property type="entry name" value="Papain-like_cys_pep_sf"/>
</dbReference>
<keyword evidence="2" id="KW-1185">Reference proteome</keyword>
<sequence length="194" mass="23303">MQKYYLYVLLTRTNTMISKLIHNFTNDQYTHAAISLDKDLNRMYSFGRKYTKNPFLGRFRRETLDTGVYKFHKNLPGLIMEIEVTKQQYEHVESMIHHFIKNKHLYKYNYPGLIYGLFNKETHYEHRFLCSEFVYYLLNESNIVDFNLPRNLIRPQSLLEIKGTVIYEGNLKELELENNHYILNGMQPVQFGNV</sequence>
<organism evidence="1 2">
    <name type="scientific">Alkaliphilus oremlandii (strain OhILAs)</name>
    <name type="common">Clostridium oremlandii (strain OhILAs)</name>
    <dbReference type="NCBI Taxonomy" id="350688"/>
    <lineage>
        <taxon>Bacteria</taxon>
        <taxon>Bacillati</taxon>
        <taxon>Bacillota</taxon>
        <taxon>Clostridia</taxon>
        <taxon>Peptostreptococcales</taxon>
        <taxon>Natronincolaceae</taxon>
        <taxon>Alkaliphilus</taxon>
    </lineage>
</organism>
<dbReference type="Gene3D" id="3.90.1720.10">
    <property type="entry name" value="endopeptidase domain like (from Nostoc punctiforme)"/>
    <property type="match status" value="1"/>
</dbReference>
<dbReference type="KEGG" id="aoe:Clos_0175"/>